<feature type="repeat" description="ANK" evidence="5">
    <location>
        <begin position="470"/>
        <end position="502"/>
    </location>
</feature>
<dbReference type="Pfam" id="PF12796">
    <property type="entry name" value="Ank_2"/>
    <property type="match status" value="5"/>
</dbReference>
<comment type="subcellular location">
    <subcellularLocation>
        <location evidence="1">Membrane</location>
        <topology evidence="1">Multi-pass membrane protein</topology>
    </subcellularLocation>
</comment>
<dbReference type="Pfam" id="PF07690">
    <property type="entry name" value="MFS_1"/>
    <property type="match status" value="1"/>
</dbReference>
<evidence type="ECO:0000313" key="8">
    <source>
        <dbReference type="EMBL" id="KAF5699326.1"/>
    </source>
</evidence>
<keyword evidence="9" id="KW-1185">Reference proteome</keyword>
<dbReference type="SUPFAM" id="SSF48403">
    <property type="entry name" value="Ankyrin repeat"/>
    <property type="match status" value="2"/>
</dbReference>
<feature type="repeat" description="ANK" evidence="5">
    <location>
        <begin position="196"/>
        <end position="228"/>
    </location>
</feature>
<dbReference type="Pfam" id="PF13637">
    <property type="entry name" value="Ank_4"/>
    <property type="match status" value="1"/>
</dbReference>
<feature type="repeat" description="ANK" evidence="5">
    <location>
        <begin position="535"/>
        <end position="567"/>
    </location>
</feature>
<dbReference type="GO" id="GO:0016020">
    <property type="term" value="C:membrane"/>
    <property type="evidence" value="ECO:0007669"/>
    <property type="project" value="UniProtKB-SubCell"/>
</dbReference>
<dbReference type="PROSITE" id="PS50850">
    <property type="entry name" value="MFS"/>
    <property type="match status" value="1"/>
</dbReference>
<evidence type="ECO:0000256" key="3">
    <source>
        <dbReference type="ARBA" id="ARBA00023043"/>
    </source>
</evidence>
<keyword evidence="6" id="KW-1133">Transmembrane helix</keyword>
<dbReference type="EMBL" id="JAAOAN010000824">
    <property type="protein sequence ID" value="KAF5699326.1"/>
    <property type="molecule type" value="Genomic_DNA"/>
</dbReference>
<feature type="repeat" description="ANK" evidence="5">
    <location>
        <begin position="503"/>
        <end position="524"/>
    </location>
</feature>
<dbReference type="Proteomes" id="UP000544331">
    <property type="component" value="Unassembled WGS sequence"/>
</dbReference>
<dbReference type="GO" id="GO:0022857">
    <property type="term" value="F:transmembrane transporter activity"/>
    <property type="evidence" value="ECO:0007669"/>
    <property type="project" value="InterPro"/>
</dbReference>
<feature type="transmembrane region" description="Helical" evidence="6">
    <location>
        <begin position="1007"/>
        <end position="1025"/>
    </location>
</feature>
<evidence type="ECO:0000256" key="1">
    <source>
        <dbReference type="ARBA" id="ARBA00004141"/>
    </source>
</evidence>
<dbReference type="PANTHER" id="PTHR24198">
    <property type="entry name" value="ANKYRIN REPEAT AND PROTEIN KINASE DOMAIN-CONTAINING PROTEIN"/>
    <property type="match status" value="1"/>
</dbReference>
<feature type="repeat" description="ANK" evidence="5">
    <location>
        <begin position="263"/>
        <end position="295"/>
    </location>
</feature>
<keyword evidence="6" id="KW-0472">Membrane</keyword>
<dbReference type="Gene3D" id="1.25.40.20">
    <property type="entry name" value="Ankyrin repeat-containing domain"/>
    <property type="match status" value="3"/>
</dbReference>
<dbReference type="InterPro" id="IPR020846">
    <property type="entry name" value="MFS_dom"/>
</dbReference>
<feature type="repeat" description="ANK" evidence="5">
    <location>
        <begin position="605"/>
        <end position="633"/>
    </location>
</feature>
<keyword evidence="4" id="KW-0325">Glycoprotein</keyword>
<feature type="transmembrane region" description="Helical" evidence="6">
    <location>
        <begin position="1037"/>
        <end position="1057"/>
    </location>
</feature>
<feature type="repeat" description="ANK" evidence="5">
    <location>
        <begin position="56"/>
        <end position="88"/>
    </location>
</feature>
<keyword evidence="2" id="KW-0677">Repeat</keyword>
<feature type="transmembrane region" description="Helical" evidence="6">
    <location>
        <begin position="912"/>
        <end position="931"/>
    </location>
</feature>
<feature type="repeat" description="ANK" evidence="5">
    <location>
        <begin position="296"/>
        <end position="328"/>
    </location>
</feature>
<evidence type="ECO:0000256" key="2">
    <source>
        <dbReference type="ARBA" id="ARBA00022737"/>
    </source>
</evidence>
<organism evidence="8 9">
    <name type="scientific">Fusarium mundagurra</name>
    <dbReference type="NCBI Taxonomy" id="1567541"/>
    <lineage>
        <taxon>Eukaryota</taxon>
        <taxon>Fungi</taxon>
        <taxon>Dikarya</taxon>
        <taxon>Ascomycota</taxon>
        <taxon>Pezizomycotina</taxon>
        <taxon>Sordariomycetes</taxon>
        <taxon>Hypocreomycetidae</taxon>
        <taxon>Hypocreales</taxon>
        <taxon>Nectriaceae</taxon>
        <taxon>Fusarium</taxon>
        <taxon>Fusarium fujikuroi species complex</taxon>
    </lineage>
</organism>
<feature type="repeat" description="ANK" evidence="5">
    <location>
        <begin position="568"/>
        <end position="600"/>
    </location>
</feature>
<dbReference type="InterPro" id="IPR036259">
    <property type="entry name" value="MFS_trans_sf"/>
</dbReference>
<dbReference type="Gene3D" id="1.20.1250.20">
    <property type="entry name" value="MFS general substrate transporter like domains"/>
    <property type="match status" value="1"/>
</dbReference>
<evidence type="ECO:0000259" key="7">
    <source>
        <dbReference type="PROSITE" id="PS50850"/>
    </source>
</evidence>
<feature type="transmembrane region" description="Helical" evidence="6">
    <location>
        <begin position="974"/>
        <end position="995"/>
    </location>
</feature>
<feature type="transmembrane region" description="Helical" evidence="6">
    <location>
        <begin position="874"/>
        <end position="891"/>
    </location>
</feature>
<protein>
    <submittedName>
        <fullName evidence="8">Allantoate permease</fullName>
    </submittedName>
</protein>
<keyword evidence="3 5" id="KW-0040">ANK repeat</keyword>
<dbReference type="PROSITE" id="PS50088">
    <property type="entry name" value="ANK_REPEAT"/>
    <property type="match status" value="12"/>
</dbReference>
<evidence type="ECO:0000256" key="4">
    <source>
        <dbReference type="ARBA" id="ARBA00023180"/>
    </source>
</evidence>
<feature type="repeat" description="ANK" evidence="5">
    <location>
        <begin position="634"/>
        <end position="666"/>
    </location>
</feature>
<accession>A0A8H6D025</accession>
<feature type="repeat" description="ANK" evidence="5">
    <location>
        <begin position="162"/>
        <end position="195"/>
    </location>
</feature>
<evidence type="ECO:0000256" key="6">
    <source>
        <dbReference type="SAM" id="Phobius"/>
    </source>
</evidence>
<comment type="caution">
    <text evidence="8">The sequence shown here is derived from an EMBL/GenBank/DDBJ whole genome shotgun (WGS) entry which is preliminary data.</text>
</comment>
<dbReference type="PANTHER" id="PTHR24198:SF165">
    <property type="entry name" value="ANKYRIN REPEAT-CONTAINING PROTEIN-RELATED"/>
    <property type="match status" value="1"/>
</dbReference>
<feature type="transmembrane region" description="Helical" evidence="6">
    <location>
        <begin position="943"/>
        <end position="962"/>
    </location>
</feature>
<proteinExistence type="predicted"/>
<dbReference type="OrthoDB" id="195446at2759"/>
<dbReference type="AlphaFoldDB" id="A0A8H6D025"/>
<evidence type="ECO:0000313" key="9">
    <source>
        <dbReference type="Proteomes" id="UP000544331"/>
    </source>
</evidence>
<name>A0A8H6D025_9HYPO</name>
<gene>
    <name evidence="8" type="ORF">FMUND_14818</name>
</gene>
<keyword evidence="6" id="KW-0812">Transmembrane</keyword>
<dbReference type="SUPFAM" id="SSF103473">
    <property type="entry name" value="MFS general substrate transporter"/>
    <property type="match status" value="1"/>
</dbReference>
<evidence type="ECO:0000256" key="5">
    <source>
        <dbReference type="PROSITE-ProRule" id="PRU00023"/>
    </source>
</evidence>
<feature type="repeat" description="ANK" evidence="5">
    <location>
        <begin position="23"/>
        <end position="55"/>
    </location>
</feature>
<reference evidence="8 9" key="1">
    <citation type="submission" date="2020-05" db="EMBL/GenBank/DDBJ databases">
        <title>Identification and distribution of gene clusters putatively required for synthesis of sphingolipid metabolism inhibitors in phylogenetically diverse species of the filamentous fungus Fusarium.</title>
        <authorList>
            <person name="Kim H.-S."/>
            <person name="Busman M."/>
            <person name="Brown D.W."/>
            <person name="Divon H."/>
            <person name="Uhlig S."/>
            <person name="Proctor R.H."/>
        </authorList>
    </citation>
    <scope>NUCLEOTIDE SEQUENCE [LARGE SCALE GENOMIC DNA]</scope>
    <source>
        <strain evidence="8 9">NRRL 66235</strain>
    </source>
</reference>
<dbReference type="InterPro" id="IPR036770">
    <property type="entry name" value="Ankyrin_rpt-contain_sf"/>
</dbReference>
<feature type="domain" description="Major facilitator superfamily (MFS) profile" evidence="7">
    <location>
        <begin position="878"/>
        <end position="1133"/>
    </location>
</feature>
<dbReference type="SMART" id="SM00248">
    <property type="entry name" value="ANK"/>
    <property type="match status" value="15"/>
</dbReference>
<dbReference type="InterPro" id="IPR002110">
    <property type="entry name" value="Ankyrin_rpt"/>
</dbReference>
<sequence length="1133" mass="124217">MSSGQSLAIDTRSLGQVSFNSPHGDTLLHWAIRKHVTSLVHKLLQNGVLTNLPNDEGQTPLHLAISSKNLVTCKLLVAAGASLHMKDKDDCSPVDLAMAMLLNGQSTDDSIIDCLVQQGSASSEYQAEWFRAFYFAILNCKDILTDVFLKHGWNLLDTDPTTGGTALHIVIASTESLTPLKRLVKAGVDINAADRKGVTALHIAAQRRSTDSVNYLIQQGATVDVIDRGLGGTPLAGTIFGAKVNNARAMIEAGANVFHKLKSGRPLFHLAAQQGQQKILELFLLAGVPVSTLDELGETAAYWACQNGHLECIEFLITHGLNLQAGKTNIMEEAIRQGHIPIVESLCKNGIPITEACLYLLHGPEDINPSRWEMMYLILRHLRSRQDGGSDAKTEGLYTRFTTERYLSLGALTLAAASLETGHEVGSLDNKSCARLLFICAQHEFLTGTRTLLNIAPSLDEVRKFFVKPQGWGALEVAACEDDIELIKLFLEHGWDPNREDALGRTSLHLAALCGASDVVKELLHECNVHHRDKMRNTPIHLGAYGGSVQVLELLTTGEADLNKQNKAGQTPLGIACEQGHTEAARWLLEQGSQYQMGDALHLHPLHHSAHQNHVECMDLLITSGCNVNVKCAGENTPLHTAAKSGAWKAISRLLQADADPNCIDHQGMTPLALALMHADQSLDTITELLQKTSVDWDTTLSQNIIFTSCIGGNKHAITAVFTRLKQERPKGATKIVRRILPELLGDICSSKSPNSAAFPFLLEYMHPSSKEVLSTTILVETIRAGDDAELAQALVDIDPKNAYLPMASGSAQEKQETEIVAASTLPIEVNDDIPGVAVKRGADPSDDVGRQYYLQNRDEEISDEEKDRVRRKIYIYLLPMMMVTGFLQYLDKSTVNYSANYGLTESLNMRGTDYSWAGSIFYFGFLFWQYPSLLLLQGLPLGKYFASQVMAWGVLTFLMAASSNFGGFTALRFLLGAAESIQLAAFFIITNMWYIRQEQPIRLMAWYGMSPIAIIVGSLIAYGIGHIDSSIGLWKFPIIICGVISVVWAVILWFALPSNPASAWFLSERERVVALRRMEGAKTGVESKKFKMDQAVEAFRDLKFWLAGLSTRAGIGSCLIATCSVQETLLAL</sequence>
<dbReference type="PROSITE" id="PS50297">
    <property type="entry name" value="ANK_REP_REGION"/>
    <property type="match status" value="6"/>
</dbReference>
<dbReference type="InterPro" id="IPR011701">
    <property type="entry name" value="MFS"/>
</dbReference>